<gene>
    <name evidence="3" type="ORF">BDV95DRAFT_490311</name>
</gene>
<dbReference type="OrthoDB" id="5607at2759"/>
<accession>A0A7C8I8B7</accession>
<evidence type="ECO:0000259" key="2">
    <source>
        <dbReference type="SMART" id="SM00478"/>
    </source>
</evidence>
<feature type="compositionally biased region" description="Basic residues" evidence="1">
    <location>
        <begin position="97"/>
        <end position="109"/>
    </location>
</feature>
<dbReference type="InterPro" id="IPR003265">
    <property type="entry name" value="HhH-GPD_domain"/>
</dbReference>
<name>A0A7C8I8B7_9PLEO</name>
<dbReference type="Gene3D" id="1.10.340.30">
    <property type="entry name" value="Hypothetical protein, domain 2"/>
    <property type="match status" value="1"/>
</dbReference>
<reference evidence="3 4" key="1">
    <citation type="submission" date="2020-01" db="EMBL/GenBank/DDBJ databases">
        <authorList>
            <consortium name="DOE Joint Genome Institute"/>
            <person name="Haridas S."/>
            <person name="Albert R."/>
            <person name="Binder M."/>
            <person name="Bloem J."/>
            <person name="Labutti K."/>
            <person name="Salamov A."/>
            <person name="Andreopoulos B."/>
            <person name="Baker S.E."/>
            <person name="Barry K."/>
            <person name="Bills G."/>
            <person name="Bluhm B.H."/>
            <person name="Cannon C."/>
            <person name="Castanera R."/>
            <person name="Culley D.E."/>
            <person name="Daum C."/>
            <person name="Ezra D."/>
            <person name="Gonzalez J.B."/>
            <person name="Henrissat B."/>
            <person name="Kuo A."/>
            <person name="Liang C."/>
            <person name="Lipzen A."/>
            <person name="Lutzoni F."/>
            <person name="Magnuson J."/>
            <person name="Mondo S."/>
            <person name="Nolan M."/>
            <person name="Ohm R."/>
            <person name="Pangilinan J."/>
            <person name="Park H.-J.H."/>
            <person name="Ramirez L."/>
            <person name="Alfaro M."/>
            <person name="Sun H."/>
            <person name="Tritt A."/>
            <person name="Yoshinaga Y."/>
            <person name="Zwiers L.-H.L."/>
            <person name="Turgeon B.G."/>
            <person name="Goodwin S.B."/>
            <person name="Spatafora J.W."/>
            <person name="Crous P.W."/>
            <person name="Grigoriev I.V."/>
        </authorList>
    </citation>
    <scope>NUCLEOTIDE SEQUENCE [LARGE SCALE GENOMIC DNA]</scope>
    <source>
        <strain evidence="3 4">CBS 611.86</strain>
    </source>
</reference>
<evidence type="ECO:0000313" key="3">
    <source>
        <dbReference type="EMBL" id="KAF2873214.1"/>
    </source>
</evidence>
<dbReference type="CDD" id="cd00056">
    <property type="entry name" value="ENDO3c"/>
    <property type="match status" value="1"/>
</dbReference>
<dbReference type="AlphaFoldDB" id="A0A7C8I8B7"/>
<feature type="compositionally biased region" description="Polar residues" evidence="1">
    <location>
        <begin position="45"/>
        <end position="54"/>
    </location>
</feature>
<dbReference type="PANTHER" id="PTHR47203:SF1">
    <property type="entry name" value="HYPOTHETICAL BASE EXCISION DNA REPAIR PROTEIN (EUROFUNG)"/>
    <property type="match status" value="1"/>
</dbReference>
<dbReference type="Proteomes" id="UP000481861">
    <property type="component" value="Unassembled WGS sequence"/>
</dbReference>
<protein>
    <submittedName>
        <fullName evidence="3">DNA glycosylase</fullName>
    </submittedName>
</protein>
<feature type="compositionally biased region" description="Polar residues" evidence="1">
    <location>
        <begin position="285"/>
        <end position="297"/>
    </location>
</feature>
<sequence length="501" mass="53762">MGRVTRGSAAKLVTTSSSTESDQLSSPPATPKVKKTKGVKATSPAKLSTITPNSSRKRSRPTTIKDEGDVNELPHNLGSIPDLVPKVEEAEEQSPAKKARKSRKTRKPTTPKVEKVDEIVTKATSVKRESPKKAKNNTYGLTPGQTPYPNWPHPTAEECEEVVRLLSSIHGQVRAPKTIPMPSLTTSGCGEVPSVLDALIRTRLSAATSGTNSSRAFAGLVAKFGTLKSGVGKGSVDWNKVRLADTKEVFDAIKSGGLADVKSKDIKKILQMVWEENQARRDALLSSSDAAPGSSNEGQEEKNAEVAKADENVLSLDHLHLVSNDEAFNALTKYPGIGPKTASCVLLFCLQRPSFAVDTHVFRLCKWLDWVPPPGDPAGLAPGAKGTFVGPNRNSTYAHCEVRIPDDLKYPLHQLFIKHGKTCPRCRAITGENSEGWEKGCVIDHLVKRSGGRKGVESPAKASSGRSGKGKKKIVDDESEAESSELSDLGSDDDMSEASST</sequence>
<evidence type="ECO:0000313" key="4">
    <source>
        <dbReference type="Proteomes" id="UP000481861"/>
    </source>
</evidence>
<feature type="region of interest" description="Disordered" evidence="1">
    <location>
        <begin position="1"/>
        <end position="150"/>
    </location>
</feature>
<keyword evidence="4" id="KW-1185">Reference proteome</keyword>
<dbReference type="GO" id="GO:0006285">
    <property type="term" value="P:base-excision repair, AP site formation"/>
    <property type="evidence" value="ECO:0007669"/>
    <property type="project" value="UniProtKB-ARBA"/>
</dbReference>
<dbReference type="Gene3D" id="1.10.1670.10">
    <property type="entry name" value="Helix-hairpin-Helix base-excision DNA repair enzymes (C-terminal)"/>
    <property type="match status" value="1"/>
</dbReference>
<feature type="domain" description="HhH-GPD" evidence="2">
    <location>
        <begin position="204"/>
        <end position="422"/>
    </location>
</feature>
<feature type="compositionally biased region" description="Basic and acidic residues" evidence="1">
    <location>
        <begin position="112"/>
        <end position="132"/>
    </location>
</feature>
<comment type="caution">
    <text evidence="3">The sequence shown here is derived from an EMBL/GenBank/DDBJ whole genome shotgun (WGS) entry which is preliminary data.</text>
</comment>
<dbReference type="GO" id="GO:0000702">
    <property type="term" value="F:oxidized base lesion DNA N-glycosylase activity"/>
    <property type="evidence" value="ECO:0007669"/>
    <property type="project" value="UniProtKB-ARBA"/>
</dbReference>
<proteinExistence type="predicted"/>
<feature type="region of interest" description="Disordered" evidence="1">
    <location>
        <begin position="452"/>
        <end position="501"/>
    </location>
</feature>
<feature type="compositionally biased region" description="Acidic residues" evidence="1">
    <location>
        <begin position="477"/>
        <end position="501"/>
    </location>
</feature>
<dbReference type="EMBL" id="JAADJZ010000008">
    <property type="protein sequence ID" value="KAF2873214.1"/>
    <property type="molecule type" value="Genomic_DNA"/>
</dbReference>
<dbReference type="PANTHER" id="PTHR47203">
    <property type="match status" value="1"/>
</dbReference>
<feature type="compositionally biased region" description="Polar residues" evidence="1">
    <location>
        <begin position="136"/>
        <end position="148"/>
    </location>
</feature>
<feature type="region of interest" description="Disordered" evidence="1">
    <location>
        <begin position="284"/>
        <end position="306"/>
    </location>
</feature>
<feature type="compositionally biased region" description="Low complexity" evidence="1">
    <location>
        <begin position="14"/>
        <end position="26"/>
    </location>
</feature>
<dbReference type="InterPro" id="IPR023170">
    <property type="entry name" value="HhH_base_excis_C"/>
</dbReference>
<dbReference type="InterPro" id="IPR011257">
    <property type="entry name" value="DNA_glycosylase"/>
</dbReference>
<evidence type="ECO:0000256" key="1">
    <source>
        <dbReference type="SAM" id="MobiDB-lite"/>
    </source>
</evidence>
<dbReference type="SMART" id="SM00478">
    <property type="entry name" value="ENDO3c"/>
    <property type="match status" value="1"/>
</dbReference>
<dbReference type="SUPFAM" id="SSF48150">
    <property type="entry name" value="DNA-glycosylase"/>
    <property type="match status" value="1"/>
</dbReference>
<dbReference type="Pfam" id="PF00730">
    <property type="entry name" value="HhH-GPD"/>
    <property type="match status" value="1"/>
</dbReference>
<organism evidence="3 4">
    <name type="scientific">Massariosphaeria phaeospora</name>
    <dbReference type="NCBI Taxonomy" id="100035"/>
    <lineage>
        <taxon>Eukaryota</taxon>
        <taxon>Fungi</taxon>
        <taxon>Dikarya</taxon>
        <taxon>Ascomycota</taxon>
        <taxon>Pezizomycotina</taxon>
        <taxon>Dothideomycetes</taxon>
        <taxon>Pleosporomycetidae</taxon>
        <taxon>Pleosporales</taxon>
        <taxon>Pleosporales incertae sedis</taxon>
        <taxon>Massariosphaeria</taxon>
    </lineage>
</organism>